<evidence type="ECO:0000259" key="16">
    <source>
        <dbReference type="PROSITE" id="PS50011"/>
    </source>
</evidence>
<keyword evidence="19" id="KW-1185">Reference proteome</keyword>
<proteinExistence type="inferred from homology"/>
<evidence type="ECO:0000256" key="7">
    <source>
        <dbReference type="ARBA" id="ARBA00022737"/>
    </source>
</evidence>
<feature type="binding site" evidence="15">
    <location>
        <position position="96"/>
    </location>
    <ligand>
        <name>ATP</name>
        <dbReference type="ChEBI" id="CHEBI:30616"/>
    </ligand>
</feature>
<sequence>MGCVTSKTNDNAISRKKPEKVITNKRKIEDNTSSFWDTQSQNNGLQQNTDKDECTISSIENIYYYYKFLKKLGNGAFGSVMLAQQTKPPFNKVAIKIIDKKSVKGTPSFYLKREVDIIKQLDHPNICRFLETYMDKDHIYLVMEYLSGGTLRDKFINKEELTEYQISQVMQKLFYAINYLHTRNIVHRDLKLENVVYTSTDENAEIKIIDFGLSKKLNVRSSRKRHTKVGSAYYMAPEVLLHEKYERECDMWSLGVMMYFLLSRELPFEDLDQIEQGKFNFDAPVWNYVSDEAKDMIRNILLVNTKKRLKLSQALDHKWFQMMNKLKQNNEKPKNLPVPHRSYTQLVEKLVQFRMENQFRREVLMIMVKRISPNENITPKNLFRNIDKDQNGVITADELRLCLYELGYKDIQNVDQLLHKICGNNKQENLSLKQGVQETNYINYSEFIAATLDESTYLNKTKLQQIFHYLNSTETGYITQEDLKDIMAREGRKLSENKMKEIQLEMEEFCSEAGKLNFDDFCKAMGFEQFKTQLELIEGNEIHLSHSARSIPGEKDVELPKKSIPVLPLQI</sequence>
<evidence type="ECO:0000256" key="12">
    <source>
        <dbReference type="ARBA" id="ARBA00024334"/>
    </source>
</evidence>
<dbReference type="InterPro" id="IPR017441">
    <property type="entry name" value="Protein_kinase_ATP_BS"/>
</dbReference>
<dbReference type="EC" id="2.7.11.1" evidence="3"/>
<evidence type="ECO:0000313" key="19">
    <source>
        <dbReference type="Proteomes" id="UP000009168"/>
    </source>
</evidence>
<keyword evidence="5" id="KW-0808">Transferase</keyword>
<dbReference type="Gene3D" id="1.10.510.10">
    <property type="entry name" value="Transferase(Phosphotransferase) domain 1"/>
    <property type="match status" value="1"/>
</dbReference>
<feature type="domain" description="EF-hand" evidence="17">
    <location>
        <begin position="374"/>
        <end position="409"/>
    </location>
</feature>
<dbReference type="Pfam" id="PF13499">
    <property type="entry name" value="EF-hand_7"/>
    <property type="match status" value="1"/>
</dbReference>
<keyword evidence="11 15" id="KW-0067">ATP-binding</keyword>
<dbReference type="InParanoid" id="I7LVB7"/>
<dbReference type="eggNOG" id="KOG0032">
    <property type="taxonomic scope" value="Eukaryota"/>
</dbReference>
<organism evidence="18 19">
    <name type="scientific">Tetrahymena thermophila (strain SB210)</name>
    <dbReference type="NCBI Taxonomy" id="312017"/>
    <lineage>
        <taxon>Eukaryota</taxon>
        <taxon>Sar</taxon>
        <taxon>Alveolata</taxon>
        <taxon>Ciliophora</taxon>
        <taxon>Intramacronucleata</taxon>
        <taxon>Oligohymenophorea</taxon>
        <taxon>Hymenostomatida</taxon>
        <taxon>Tetrahymenina</taxon>
        <taxon>Tetrahymenidae</taxon>
        <taxon>Tetrahymena</taxon>
    </lineage>
</organism>
<dbReference type="InterPro" id="IPR008271">
    <property type="entry name" value="Ser/Thr_kinase_AS"/>
</dbReference>
<evidence type="ECO:0000256" key="14">
    <source>
        <dbReference type="ARBA" id="ARBA00048679"/>
    </source>
</evidence>
<evidence type="ECO:0000256" key="6">
    <source>
        <dbReference type="ARBA" id="ARBA00022723"/>
    </source>
</evidence>
<dbReference type="SUPFAM" id="SSF47473">
    <property type="entry name" value="EF-hand"/>
    <property type="match status" value="1"/>
</dbReference>
<comment type="cofactor">
    <cofactor evidence="1">
        <name>Mg(2+)</name>
        <dbReference type="ChEBI" id="CHEBI:18420"/>
    </cofactor>
</comment>
<dbReference type="Gene3D" id="1.10.238.10">
    <property type="entry name" value="EF-hand"/>
    <property type="match status" value="2"/>
</dbReference>
<dbReference type="EMBL" id="GG662656">
    <property type="protein sequence ID" value="EAR97822.2"/>
    <property type="molecule type" value="Genomic_DNA"/>
</dbReference>
<keyword evidence="6" id="KW-0479">Metal-binding</keyword>
<dbReference type="PANTHER" id="PTHR24349">
    <property type="entry name" value="SERINE/THREONINE-PROTEIN KINASE"/>
    <property type="match status" value="1"/>
</dbReference>
<dbReference type="InterPro" id="IPR018247">
    <property type="entry name" value="EF_Hand_1_Ca_BS"/>
</dbReference>
<protein>
    <recommendedName>
        <fullName evidence="3">non-specific serine/threonine protein kinase</fullName>
        <ecNumber evidence="3">2.7.11.1</ecNumber>
    </recommendedName>
</protein>
<dbReference type="PROSITE" id="PS00018">
    <property type="entry name" value="EF_HAND_1"/>
    <property type="match status" value="1"/>
</dbReference>
<dbReference type="Gene3D" id="3.30.200.20">
    <property type="entry name" value="Phosphorylase Kinase, domain 1"/>
    <property type="match status" value="1"/>
</dbReference>
<dbReference type="InterPro" id="IPR050205">
    <property type="entry name" value="CDPK_Ser/Thr_kinases"/>
</dbReference>
<feature type="domain" description="EF-hand" evidence="17">
    <location>
        <begin position="458"/>
        <end position="493"/>
    </location>
</feature>
<name>I7LVB7_TETTS</name>
<comment type="subunit">
    <text evidence="2">Monomer.</text>
</comment>
<dbReference type="PROSITE" id="PS50222">
    <property type="entry name" value="EF_HAND_2"/>
    <property type="match status" value="2"/>
</dbReference>
<dbReference type="Proteomes" id="UP000009168">
    <property type="component" value="Unassembled WGS sequence"/>
</dbReference>
<keyword evidence="8 15" id="KW-0547">Nucleotide-binding</keyword>
<evidence type="ECO:0000256" key="15">
    <source>
        <dbReference type="PROSITE-ProRule" id="PRU10141"/>
    </source>
</evidence>
<dbReference type="CDD" id="cd05117">
    <property type="entry name" value="STKc_CAMK"/>
    <property type="match status" value="1"/>
</dbReference>
<evidence type="ECO:0000259" key="17">
    <source>
        <dbReference type="PROSITE" id="PS50222"/>
    </source>
</evidence>
<evidence type="ECO:0000256" key="10">
    <source>
        <dbReference type="ARBA" id="ARBA00022837"/>
    </source>
</evidence>
<comment type="catalytic activity">
    <reaction evidence="14">
        <text>L-seryl-[protein] + ATP = O-phospho-L-seryl-[protein] + ADP + H(+)</text>
        <dbReference type="Rhea" id="RHEA:17989"/>
        <dbReference type="Rhea" id="RHEA-COMP:9863"/>
        <dbReference type="Rhea" id="RHEA-COMP:11604"/>
        <dbReference type="ChEBI" id="CHEBI:15378"/>
        <dbReference type="ChEBI" id="CHEBI:29999"/>
        <dbReference type="ChEBI" id="CHEBI:30616"/>
        <dbReference type="ChEBI" id="CHEBI:83421"/>
        <dbReference type="ChEBI" id="CHEBI:456216"/>
        <dbReference type="EC" id="2.7.11.1"/>
    </reaction>
</comment>
<dbReference type="PROSITE" id="PS50011">
    <property type="entry name" value="PROTEIN_KINASE_DOM"/>
    <property type="match status" value="1"/>
</dbReference>
<evidence type="ECO:0000256" key="9">
    <source>
        <dbReference type="ARBA" id="ARBA00022777"/>
    </source>
</evidence>
<dbReference type="InterPro" id="IPR011009">
    <property type="entry name" value="Kinase-like_dom_sf"/>
</dbReference>
<evidence type="ECO:0000256" key="2">
    <source>
        <dbReference type="ARBA" id="ARBA00011245"/>
    </source>
</evidence>
<evidence type="ECO:0000256" key="3">
    <source>
        <dbReference type="ARBA" id="ARBA00012513"/>
    </source>
</evidence>
<dbReference type="OrthoDB" id="248923at2759"/>
<accession>I7LVB7</accession>
<dbReference type="GeneID" id="7826681"/>
<dbReference type="SMART" id="SM00220">
    <property type="entry name" value="S_TKc"/>
    <property type="match status" value="1"/>
</dbReference>
<feature type="domain" description="Protein kinase" evidence="16">
    <location>
        <begin position="66"/>
        <end position="320"/>
    </location>
</feature>
<evidence type="ECO:0000256" key="5">
    <source>
        <dbReference type="ARBA" id="ARBA00022679"/>
    </source>
</evidence>
<keyword evidence="9 18" id="KW-0418">Kinase</keyword>
<dbReference type="InterPro" id="IPR011992">
    <property type="entry name" value="EF-hand-dom_pair"/>
</dbReference>
<dbReference type="GO" id="GO:0005524">
    <property type="term" value="F:ATP binding"/>
    <property type="evidence" value="ECO:0007669"/>
    <property type="project" value="UniProtKB-UniRule"/>
</dbReference>
<evidence type="ECO:0000256" key="1">
    <source>
        <dbReference type="ARBA" id="ARBA00001946"/>
    </source>
</evidence>
<dbReference type="PROSITE" id="PS00107">
    <property type="entry name" value="PROTEIN_KINASE_ATP"/>
    <property type="match status" value="1"/>
</dbReference>
<comment type="similarity">
    <text evidence="12">Belongs to the protein kinase superfamily. Ser/Thr protein kinase family. CDPK subfamily.</text>
</comment>
<evidence type="ECO:0000256" key="4">
    <source>
        <dbReference type="ARBA" id="ARBA00022527"/>
    </source>
</evidence>
<keyword evidence="10" id="KW-0106">Calcium</keyword>
<dbReference type="GO" id="GO:0005509">
    <property type="term" value="F:calcium ion binding"/>
    <property type="evidence" value="ECO:0007669"/>
    <property type="project" value="InterPro"/>
</dbReference>
<dbReference type="PROSITE" id="PS00108">
    <property type="entry name" value="PROTEIN_KINASE_ST"/>
    <property type="match status" value="1"/>
</dbReference>
<dbReference type="SMART" id="SM00054">
    <property type="entry name" value="EFh"/>
    <property type="match status" value="2"/>
</dbReference>
<comment type="catalytic activity">
    <reaction evidence="13">
        <text>L-threonyl-[protein] + ATP = O-phospho-L-threonyl-[protein] + ADP + H(+)</text>
        <dbReference type="Rhea" id="RHEA:46608"/>
        <dbReference type="Rhea" id="RHEA-COMP:11060"/>
        <dbReference type="Rhea" id="RHEA-COMP:11605"/>
        <dbReference type="ChEBI" id="CHEBI:15378"/>
        <dbReference type="ChEBI" id="CHEBI:30013"/>
        <dbReference type="ChEBI" id="CHEBI:30616"/>
        <dbReference type="ChEBI" id="CHEBI:61977"/>
        <dbReference type="ChEBI" id="CHEBI:456216"/>
        <dbReference type="EC" id="2.7.11.1"/>
    </reaction>
</comment>
<dbReference type="InterPro" id="IPR002048">
    <property type="entry name" value="EF_hand_dom"/>
</dbReference>
<evidence type="ECO:0000313" key="18">
    <source>
        <dbReference type="EMBL" id="EAR97822.2"/>
    </source>
</evidence>
<dbReference type="InterPro" id="IPR000719">
    <property type="entry name" value="Prot_kinase_dom"/>
</dbReference>
<dbReference type="RefSeq" id="XP_001018067.2">
    <property type="nucleotide sequence ID" value="XM_001018067.2"/>
</dbReference>
<evidence type="ECO:0000256" key="8">
    <source>
        <dbReference type="ARBA" id="ARBA00022741"/>
    </source>
</evidence>
<dbReference type="AlphaFoldDB" id="I7LVB7"/>
<dbReference type="FunFam" id="1.10.510.10:FF:000571">
    <property type="entry name" value="Maternal embryonic leucine zipper kinase"/>
    <property type="match status" value="1"/>
</dbReference>
<dbReference type="FunFam" id="3.30.200.20:FF:000315">
    <property type="entry name" value="Calcium-dependent protein kinase 3"/>
    <property type="match status" value="1"/>
</dbReference>
<evidence type="ECO:0000256" key="13">
    <source>
        <dbReference type="ARBA" id="ARBA00047899"/>
    </source>
</evidence>
<evidence type="ECO:0000256" key="11">
    <source>
        <dbReference type="ARBA" id="ARBA00022840"/>
    </source>
</evidence>
<dbReference type="SUPFAM" id="SSF56112">
    <property type="entry name" value="Protein kinase-like (PK-like)"/>
    <property type="match status" value="1"/>
</dbReference>
<dbReference type="Pfam" id="PF00069">
    <property type="entry name" value="Pkinase"/>
    <property type="match status" value="1"/>
</dbReference>
<reference evidence="19" key="1">
    <citation type="journal article" date="2006" name="PLoS Biol.">
        <title>Macronuclear genome sequence of the ciliate Tetrahymena thermophila, a model eukaryote.</title>
        <authorList>
            <person name="Eisen J.A."/>
            <person name="Coyne R.S."/>
            <person name="Wu M."/>
            <person name="Wu D."/>
            <person name="Thiagarajan M."/>
            <person name="Wortman J.R."/>
            <person name="Badger J.H."/>
            <person name="Ren Q."/>
            <person name="Amedeo P."/>
            <person name="Jones K.M."/>
            <person name="Tallon L.J."/>
            <person name="Delcher A.L."/>
            <person name="Salzberg S.L."/>
            <person name="Silva J.C."/>
            <person name="Haas B.J."/>
            <person name="Majoros W.H."/>
            <person name="Farzad M."/>
            <person name="Carlton J.M."/>
            <person name="Smith R.K. Jr."/>
            <person name="Garg J."/>
            <person name="Pearlman R.E."/>
            <person name="Karrer K.M."/>
            <person name="Sun L."/>
            <person name="Manning G."/>
            <person name="Elde N.C."/>
            <person name="Turkewitz A.P."/>
            <person name="Asai D.J."/>
            <person name="Wilkes D.E."/>
            <person name="Wang Y."/>
            <person name="Cai H."/>
            <person name="Collins K."/>
            <person name="Stewart B.A."/>
            <person name="Lee S.R."/>
            <person name="Wilamowska K."/>
            <person name="Weinberg Z."/>
            <person name="Ruzzo W.L."/>
            <person name="Wloga D."/>
            <person name="Gaertig J."/>
            <person name="Frankel J."/>
            <person name="Tsao C.-C."/>
            <person name="Gorovsky M.A."/>
            <person name="Keeling P.J."/>
            <person name="Waller R.F."/>
            <person name="Patron N.J."/>
            <person name="Cherry J.M."/>
            <person name="Stover N.A."/>
            <person name="Krieger C.J."/>
            <person name="del Toro C."/>
            <person name="Ryder H.F."/>
            <person name="Williamson S.C."/>
            <person name="Barbeau R.A."/>
            <person name="Hamilton E.P."/>
            <person name="Orias E."/>
        </authorList>
    </citation>
    <scope>NUCLEOTIDE SEQUENCE [LARGE SCALE GENOMIC DNA]</scope>
    <source>
        <strain evidence="19">SB210</strain>
    </source>
</reference>
<keyword evidence="7" id="KW-0677">Repeat</keyword>
<dbReference type="KEGG" id="tet:TTHERM_00277070"/>
<dbReference type="GO" id="GO:0004674">
    <property type="term" value="F:protein serine/threonine kinase activity"/>
    <property type="evidence" value="ECO:0007669"/>
    <property type="project" value="UniProtKB-KW"/>
</dbReference>
<gene>
    <name evidence="18" type="ORF">TTHERM_00277070</name>
</gene>
<keyword evidence="4" id="KW-0723">Serine/threonine-protein kinase</keyword>